<evidence type="ECO:0000313" key="4">
    <source>
        <dbReference type="Proteomes" id="UP000297861"/>
    </source>
</evidence>
<feature type="domain" description="CAAX prenyl protease 2/Lysostaphin resistance protein A-like" evidence="2">
    <location>
        <begin position="148"/>
        <end position="248"/>
    </location>
</feature>
<dbReference type="PANTHER" id="PTHR39430:SF1">
    <property type="entry name" value="PROTEASE"/>
    <property type="match status" value="1"/>
</dbReference>
<feature type="transmembrane region" description="Helical" evidence="1">
    <location>
        <begin position="113"/>
        <end position="134"/>
    </location>
</feature>
<keyword evidence="3" id="KW-0645">Protease</keyword>
<keyword evidence="3" id="KW-0378">Hydrolase</keyword>
<dbReference type="OrthoDB" id="2806188at2"/>
<comment type="caution">
    <text evidence="3">The sequence shown here is derived from an EMBL/GenBank/DDBJ whole genome shotgun (WGS) entry which is preliminary data.</text>
</comment>
<feature type="transmembrane region" description="Helical" evidence="1">
    <location>
        <begin position="173"/>
        <end position="199"/>
    </location>
</feature>
<dbReference type="InterPro" id="IPR003675">
    <property type="entry name" value="Rce1/LyrA-like_dom"/>
</dbReference>
<accession>A0A4Y8KSI5</accession>
<feature type="transmembrane region" description="Helical" evidence="1">
    <location>
        <begin position="277"/>
        <end position="295"/>
    </location>
</feature>
<reference evidence="3 4" key="1">
    <citation type="submission" date="2019-03" db="EMBL/GenBank/DDBJ databases">
        <title>San Antonio Military Medical Center submission to MRSN (WRAIR), pending publication.</title>
        <authorList>
            <person name="Blyth D.M."/>
            <person name="Mccarthy S.L."/>
            <person name="Schall S.E."/>
            <person name="Stam J.A."/>
            <person name="Ong A.C."/>
            <person name="Mcgann P.T."/>
        </authorList>
    </citation>
    <scope>NUCLEOTIDE SEQUENCE [LARGE SCALE GENOMIC DNA]</scope>
    <source>
        <strain evidence="3 4">MRSN571793</strain>
    </source>
</reference>
<feature type="transmembrane region" description="Helical" evidence="1">
    <location>
        <begin position="206"/>
        <end position="229"/>
    </location>
</feature>
<dbReference type="GO" id="GO:0008237">
    <property type="term" value="F:metallopeptidase activity"/>
    <property type="evidence" value="ECO:0007669"/>
    <property type="project" value="UniProtKB-KW"/>
</dbReference>
<dbReference type="PANTHER" id="PTHR39430">
    <property type="entry name" value="MEMBRANE-ASSOCIATED PROTEASE-RELATED"/>
    <property type="match status" value="1"/>
</dbReference>
<dbReference type="GO" id="GO:0006508">
    <property type="term" value="P:proteolysis"/>
    <property type="evidence" value="ECO:0007669"/>
    <property type="project" value="UniProtKB-KW"/>
</dbReference>
<protein>
    <submittedName>
        <fullName evidence="3">CPBP family intramembrane metalloprotease</fullName>
    </submittedName>
</protein>
<feature type="transmembrane region" description="Helical" evidence="1">
    <location>
        <begin position="14"/>
        <end position="42"/>
    </location>
</feature>
<evidence type="ECO:0000313" key="3">
    <source>
        <dbReference type="EMBL" id="TFD91939.1"/>
    </source>
</evidence>
<dbReference type="Pfam" id="PF02517">
    <property type="entry name" value="Rce1-like"/>
    <property type="match status" value="1"/>
</dbReference>
<keyword evidence="3" id="KW-0482">Metalloprotease</keyword>
<organism evidence="3 4">
    <name type="scientific">Dysgonomonas capnocytophagoides</name>
    <dbReference type="NCBI Taxonomy" id="45254"/>
    <lineage>
        <taxon>Bacteria</taxon>
        <taxon>Pseudomonadati</taxon>
        <taxon>Bacteroidota</taxon>
        <taxon>Bacteroidia</taxon>
        <taxon>Bacteroidales</taxon>
        <taxon>Dysgonomonadaceae</taxon>
        <taxon>Dysgonomonas</taxon>
    </lineage>
</organism>
<proteinExistence type="predicted"/>
<feature type="transmembrane region" description="Helical" evidence="1">
    <location>
        <begin position="70"/>
        <end position="93"/>
    </location>
</feature>
<sequence length="318" mass="35729">MNFLESSLKPKTSLWYYILTILIALIAANFIGAIPYISVIFYQGLQNGFSIQEISANMTNITVLGISKNVALGLLLFSFVVGLFAMIPFFKIFNKRTLKEVINGTNKIRWSHFFWGAGVWTIVMAVLLLIDYLVSPSNFTINFNPVSFFILLLISLVLIPLQTSFEEISFRGYLAQGIAGATGSRIFSIFIPSVLFGLMHSLNPEVAAYGFFSVMPQYIFFGLLFGIMATLDDGIELPMGVHAANNIFLSLFVTNQSSALQTDAIFTQLSMDPMKELISLIICGMLICIFFGRKYKWSFSILSERVTLSEKHEIEDRW</sequence>
<dbReference type="STRING" id="1121485.GCA_000426485_01564"/>
<dbReference type="RefSeq" id="WP_051290965.1">
    <property type="nucleotide sequence ID" value="NZ_JAWZLG010000100.1"/>
</dbReference>
<evidence type="ECO:0000259" key="2">
    <source>
        <dbReference type="Pfam" id="PF02517"/>
    </source>
</evidence>
<dbReference type="GO" id="GO:0080120">
    <property type="term" value="P:CAAX-box protein maturation"/>
    <property type="evidence" value="ECO:0007669"/>
    <property type="project" value="UniProtKB-ARBA"/>
</dbReference>
<keyword evidence="1" id="KW-0472">Membrane</keyword>
<keyword evidence="4" id="KW-1185">Reference proteome</keyword>
<feature type="transmembrane region" description="Helical" evidence="1">
    <location>
        <begin position="141"/>
        <end position="161"/>
    </location>
</feature>
<dbReference type="EMBL" id="SOML01000019">
    <property type="protein sequence ID" value="TFD91939.1"/>
    <property type="molecule type" value="Genomic_DNA"/>
</dbReference>
<dbReference type="AlphaFoldDB" id="A0A4Y8KSI5"/>
<keyword evidence="1" id="KW-1133">Transmembrane helix</keyword>
<evidence type="ECO:0000256" key="1">
    <source>
        <dbReference type="SAM" id="Phobius"/>
    </source>
</evidence>
<keyword evidence="1" id="KW-0812">Transmembrane</keyword>
<gene>
    <name evidence="3" type="ORF">E2605_19070</name>
</gene>
<dbReference type="GO" id="GO:0004175">
    <property type="term" value="F:endopeptidase activity"/>
    <property type="evidence" value="ECO:0007669"/>
    <property type="project" value="UniProtKB-ARBA"/>
</dbReference>
<name>A0A4Y8KSI5_9BACT</name>
<dbReference type="Proteomes" id="UP000297861">
    <property type="component" value="Unassembled WGS sequence"/>
</dbReference>